<dbReference type="Gene3D" id="3.20.20.450">
    <property type="entry name" value="EAL domain"/>
    <property type="match status" value="1"/>
</dbReference>
<feature type="domain" description="EAL" evidence="1">
    <location>
        <begin position="1"/>
        <end position="236"/>
    </location>
</feature>
<dbReference type="InterPro" id="IPR029016">
    <property type="entry name" value="GAF-like_dom_sf"/>
</dbReference>
<dbReference type="Pfam" id="PF00563">
    <property type="entry name" value="EAL"/>
    <property type="match status" value="1"/>
</dbReference>
<dbReference type="InterPro" id="IPR001633">
    <property type="entry name" value="EAL_dom"/>
</dbReference>
<dbReference type="GO" id="GO:0071111">
    <property type="term" value="F:cyclic-guanylate-specific phosphodiesterase activity"/>
    <property type="evidence" value="ECO:0007669"/>
    <property type="project" value="InterPro"/>
</dbReference>
<organism evidence="2 3">
    <name type="scientific">Sulfobacillus harzensis</name>
    <dbReference type="NCBI Taxonomy" id="2729629"/>
    <lineage>
        <taxon>Bacteria</taxon>
        <taxon>Bacillati</taxon>
        <taxon>Bacillota</taxon>
        <taxon>Clostridia</taxon>
        <taxon>Eubacteriales</taxon>
        <taxon>Clostridiales Family XVII. Incertae Sedis</taxon>
        <taxon>Sulfobacillus</taxon>
    </lineage>
</organism>
<dbReference type="PANTHER" id="PTHR33121">
    <property type="entry name" value="CYCLIC DI-GMP PHOSPHODIESTERASE PDEF"/>
    <property type="match status" value="1"/>
</dbReference>
<dbReference type="SMART" id="SM00052">
    <property type="entry name" value="EAL"/>
    <property type="match status" value="1"/>
</dbReference>
<dbReference type="RefSeq" id="WP_169095716.1">
    <property type="nucleotide sequence ID" value="NZ_JABBVZ010000002.1"/>
</dbReference>
<dbReference type="PROSITE" id="PS50883">
    <property type="entry name" value="EAL"/>
    <property type="match status" value="1"/>
</dbReference>
<dbReference type="InterPro" id="IPR035919">
    <property type="entry name" value="EAL_sf"/>
</dbReference>
<evidence type="ECO:0000259" key="1">
    <source>
        <dbReference type="PROSITE" id="PS50883"/>
    </source>
</evidence>
<protein>
    <submittedName>
        <fullName evidence="2">EAL domain-containing protein</fullName>
    </submittedName>
</protein>
<accession>A0A7Y0L0A4</accession>
<dbReference type="SUPFAM" id="SSF55781">
    <property type="entry name" value="GAF domain-like"/>
    <property type="match status" value="1"/>
</dbReference>
<evidence type="ECO:0000313" key="3">
    <source>
        <dbReference type="Proteomes" id="UP000533476"/>
    </source>
</evidence>
<dbReference type="EMBL" id="JABBVZ010000002">
    <property type="protein sequence ID" value="NMP20903.1"/>
    <property type="molecule type" value="Genomic_DNA"/>
</dbReference>
<dbReference type="SUPFAM" id="SSF141868">
    <property type="entry name" value="EAL domain-like"/>
    <property type="match status" value="1"/>
</dbReference>
<name>A0A7Y0L0A4_9FIRM</name>
<dbReference type="InterPro" id="IPR050706">
    <property type="entry name" value="Cyclic-di-GMP_PDE-like"/>
</dbReference>
<comment type="caution">
    <text evidence="2">The sequence shown here is derived from an EMBL/GenBank/DDBJ whole genome shotgun (WGS) entry which is preliminary data.</text>
</comment>
<gene>
    <name evidence="2" type="ORF">HIJ39_00825</name>
</gene>
<dbReference type="Proteomes" id="UP000533476">
    <property type="component" value="Unassembled WGS sequence"/>
</dbReference>
<proteinExistence type="predicted"/>
<keyword evidence="3" id="KW-1185">Reference proteome</keyword>
<reference evidence="2 3" key="1">
    <citation type="submission" date="2020-04" db="EMBL/GenBank/DDBJ databases">
        <authorList>
            <person name="Zhang R."/>
            <person name="Schippers A."/>
        </authorList>
    </citation>
    <scope>NUCLEOTIDE SEQUENCE [LARGE SCALE GENOMIC DNA]</scope>
    <source>
        <strain evidence="2 3">DSM 109850</strain>
    </source>
</reference>
<evidence type="ECO:0000313" key="2">
    <source>
        <dbReference type="EMBL" id="NMP20903.1"/>
    </source>
</evidence>
<dbReference type="CDD" id="cd01948">
    <property type="entry name" value="EAL"/>
    <property type="match status" value="1"/>
</dbReference>
<sequence length="432" mass="48321">MVSQWLSAPEVHFVLQPFVSLSSAQILGYELLSRPSIAGVNLPVEEFFREASEAGLAVPVDRVLIPQMVEFLDDTHPDGPVFVNLHPDSLRHPAIQSHLESRIGRIVLEVTERAEWVVGEMETFLRGWQNQGGRFALDDFGSGYSGLEKLVSVRPDYVKLDARLVRGADRDRVKQNVIEAVSQLASILSFQLVAEGVEEPGELETCIRLGVSIGQGYYFCPPRPWEERPQISAAIERVILQQHQRLRGVATPIPAIYDNWEYHAALMDDLMEAADSKARLDLICKAIYRTLKPHSVTVMTATDEGLKPWVSVGHAHRQLMSWESPSLARRAFMDGTLAIQQRMETEASESGNQGELNRLLGSPQSVAIFPVGSPPWGVIGADFLLPHAWSPERLNVLKTFARLVSLVVEREGQTSQYHRRSRAVRQPDCDDH</sequence>
<dbReference type="Gene3D" id="3.30.450.40">
    <property type="match status" value="1"/>
</dbReference>
<dbReference type="PANTHER" id="PTHR33121:SF76">
    <property type="entry name" value="SIGNALING PROTEIN"/>
    <property type="match status" value="1"/>
</dbReference>
<dbReference type="AlphaFoldDB" id="A0A7Y0L0A4"/>